<sequence length="417" mass="44777">MTPMITNDAVVLGILLVILASVYYTSNSSRPFWKKIYKYVPAILLCYFIPALLNWPLNLISGEKTQLYFIATRYLLPASLILFCLGVDLKSILGLGPKALIMFFASTFGVMIAAPLALLITHGLFPQLITVPADDLWKGLGTIAASWIGGGANQTAVKEIFHVSSDLFGAMVVIDVLVSNLWLAVLLYLVSKNDRINRWFKADTSAITALEEKVSEFRSSNERVTTTTDIFTLMAVAFGGVGLAHLGSDLLIPWISQYEASFKAIHLESLVNGFFWVVLIASTIGIGLSFTSFRKLEGVGASKWGSLFLYIMVATIGMQMNLGSVSEHLGLFVVGLIWISLHGLILVIVAKLIKAPFFFLAVGSQANIGGAASAPIVASAFNPALAPVGVLLAVLGLTIGTYGGLICAYMMQAALGL</sequence>
<feature type="transmembrane region" description="Helical" evidence="1">
    <location>
        <begin position="384"/>
        <end position="411"/>
    </location>
</feature>
<keyword evidence="1" id="KW-0472">Membrane</keyword>
<keyword evidence="1" id="KW-1133">Transmembrane helix</keyword>
<name>A0A9D7SXG9_9BACT</name>
<feature type="transmembrane region" description="Helical" evidence="1">
    <location>
        <begin position="67"/>
        <end position="87"/>
    </location>
</feature>
<dbReference type="PANTHER" id="PTHR34289">
    <property type="entry name" value="PROTEIN, PUTATIVE (DUF819)-RELATED"/>
    <property type="match status" value="1"/>
</dbReference>
<proteinExistence type="predicted"/>
<dbReference type="EMBL" id="JADKGY010000032">
    <property type="protein sequence ID" value="MBK9985050.1"/>
    <property type="molecule type" value="Genomic_DNA"/>
</dbReference>
<feature type="transmembrane region" description="Helical" evidence="1">
    <location>
        <begin position="329"/>
        <end position="350"/>
    </location>
</feature>
<dbReference type="AlphaFoldDB" id="A0A9D7SXG9"/>
<feature type="transmembrane region" description="Helical" evidence="1">
    <location>
        <begin position="167"/>
        <end position="190"/>
    </location>
</feature>
<protein>
    <submittedName>
        <fullName evidence="2">DUF819 family protein</fullName>
    </submittedName>
</protein>
<evidence type="ECO:0000313" key="3">
    <source>
        <dbReference type="Proteomes" id="UP000808337"/>
    </source>
</evidence>
<comment type="caution">
    <text evidence="2">The sequence shown here is derived from an EMBL/GenBank/DDBJ whole genome shotgun (WGS) entry which is preliminary data.</text>
</comment>
<organism evidence="2 3">
    <name type="scientific">Candidatus Opimibacter skivensis</name>
    <dbReference type="NCBI Taxonomy" id="2982028"/>
    <lineage>
        <taxon>Bacteria</taxon>
        <taxon>Pseudomonadati</taxon>
        <taxon>Bacteroidota</taxon>
        <taxon>Saprospiria</taxon>
        <taxon>Saprospirales</taxon>
        <taxon>Saprospiraceae</taxon>
        <taxon>Candidatus Opimibacter</taxon>
    </lineage>
</organism>
<feature type="transmembrane region" description="Helical" evidence="1">
    <location>
        <begin position="357"/>
        <end position="378"/>
    </location>
</feature>
<feature type="transmembrane region" description="Helical" evidence="1">
    <location>
        <begin position="274"/>
        <end position="293"/>
    </location>
</feature>
<evidence type="ECO:0000313" key="2">
    <source>
        <dbReference type="EMBL" id="MBK9985050.1"/>
    </source>
</evidence>
<dbReference type="Proteomes" id="UP000808337">
    <property type="component" value="Unassembled WGS sequence"/>
</dbReference>
<feature type="transmembrane region" description="Helical" evidence="1">
    <location>
        <begin position="36"/>
        <end position="55"/>
    </location>
</feature>
<keyword evidence="1" id="KW-0812">Transmembrane</keyword>
<feature type="transmembrane region" description="Helical" evidence="1">
    <location>
        <begin position="99"/>
        <end position="120"/>
    </location>
</feature>
<gene>
    <name evidence="2" type="ORF">IPP15_22265</name>
</gene>
<dbReference type="PANTHER" id="PTHR34289:SF8">
    <property type="entry name" value="DUF819 DOMAIN-CONTAINING PROTEIN"/>
    <property type="match status" value="1"/>
</dbReference>
<dbReference type="InterPro" id="IPR008537">
    <property type="entry name" value="DUF819"/>
</dbReference>
<evidence type="ECO:0000256" key="1">
    <source>
        <dbReference type="SAM" id="Phobius"/>
    </source>
</evidence>
<feature type="transmembrane region" description="Helical" evidence="1">
    <location>
        <begin position="230"/>
        <end position="254"/>
    </location>
</feature>
<dbReference type="Pfam" id="PF05684">
    <property type="entry name" value="DUF819"/>
    <property type="match status" value="1"/>
</dbReference>
<accession>A0A9D7SXG9</accession>
<feature type="transmembrane region" description="Helical" evidence="1">
    <location>
        <begin position="305"/>
        <end position="323"/>
    </location>
</feature>
<reference evidence="2 3" key="1">
    <citation type="submission" date="2020-10" db="EMBL/GenBank/DDBJ databases">
        <title>Connecting structure to function with the recovery of over 1000 high-quality activated sludge metagenome-assembled genomes encoding full-length rRNA genes using long-read sequencing.</title>
        <authorList>
            <person name="Singleton C.M."/>
            <person name="Petriglieri F."/>
            <person name="Kristensen J.M."/>
            <person name="Kirkegaard R.H."/>
            <person name="Michaelsen T.Y."/>
            <person name="Andersen M.H."/>
            <person name="Karst S.M."/>
            <person name="Dueholm M.S."/>
            <person name="Nielsen P.H."/>
            <person name="Albertsen M."/>
        </authorList>
    </citation>
    <scope>NUCLEOTIDE SEQUENCE [LARGE SCALE GENOMIC DNA]</scope>
    <source>
        <strain evidence="2">Ribe_18-Q3-R11-54_MAXAC.273</strain>
    </source>
</reference>
<feature type="transmembrane region" description="Helical" evidence="1">
    <location>
        <begin position="6"/>
        <end position="24"/>
    </location>
</feature>